<dbReference type="GO" id="GO:0043565">
    <property type="term" value="F:sequence-specific DNA binding"/>
    <property type="evidence" value="ECO:0007669"/>
    <property type="project" value="InterPro"/>
</dbReference>
<evidence type="ECO:0000256" key="1">
    <source>
        <dbReference type="ARBA" id="ARBA00023015"/>
    </source>
</evidence>
<dbReference type="GeneID" id="57042921"/>
<dbReference type="InterPro" id="IPR018060">
    <property type="entry name" value="HTH_AraC"/>
</dbReference>
<feature type="domain" description="HTH araC/xylS-type" evidence="4">
    <location>
        <begin position="187"/>
        <end position="284"/>
    </location>
</feature>
<dbReference type="PROSITE" id="PS01124">
    <property type="entry name" value="HTH_ARAC_FAMILY_2"/>
    <property type="match status" value="1"/>
</dbReference>
<dbReference type="Pfam" id="PF02311">
    <property type="entry name" value="AraC_binding"/>
    <property type="match status" value="1"/>
</dbReference>
<gene>
    <name evidence="5" type="ORF">DAT561_0360</name>
</gene>
<dbReference type="InterPro" id="IPR003313">
    <property type="entry name" value="AraC-bd"/>
</dbReference>
<dbReference type="Gene3D" id="1.10.10.60">
    <property type="entry name" value="Homeodomain-like"/>
    <property type="match status" value="2"/>
</dbReference>
<dbReference type="PANTHER" id="PTHR43280:SF34">
    <property type="entry name" value="ARAC-FAMILY TRANSCRIPTIONAL REGULATOR"/>
    <property type="match status" value="1"/>
</dbReference>
<sequence length="298" mass="35553">MVVSKQKNINVNTMVSDQYEIFFVKDQVDQSKTLYHTHDFYEIHCTLHGNAYFFLGGRQIILEEGSILLIHPQEIHRIIRQTTDCFERVYIFLTPEFLQNRSTKQSHLEACFESTIGHLKSRVLKINLAHLMKYMGKLKKQPDKKCFGADIFYEQQLIDFIIYLNQLVLQDEHTSITKYGVENKRIEAIIEYISTNLDQPLTLAEIEKAFFVSKYYVMREFKKYTGFTLHQFILNRRLAYAKQLLKEQRQASEIFAICGFKSYSHFLKCFKREFNLTPKEFLKQNKSNQMLYFDHYHQ</sequence>
<dbReference type="Pfam" id="PF12833">
    <property type="entry name" value="HTH_18"/>
    <property type="match status" value="1"/>
</dbReference>
<organism evidence="5 6">
    <name type="scientific">Melissococcus plutonius</name>
    <dbReference type="NCBI Taxonomy" id="33970"/>
    <lineage>
        <taxon>Bacteria</taxon>
        <taxon>Bacillati</taxon>
        <taxon>Bacillota</taxon>
        <taxon>Bacilli</taxon>
        <taxon>Lactobacillales</taxon>
        <taxon>Enterococcaceae</taxon>
        <taxon>Melissococcus</taxon>
    </lineage>
</organism>
<reference evidence="5 6" key="1">
    <citation type="submission" date="2018-01" db="EMBL/GenBank/DDBJ databases">
        <title>Whole genome sequence of Melissococcus plutonius DAT561.</title>
        <authorList>
            <person name="Okumura K."/>
            <person name="Takamatsu D."/>
            <person name="Okura M."/>
        </authorList>
    </citation>
    <scope>NUCLEOTIDE SEQUENCE [LARGE SCALE GENOMIC DNA]</scope>
    <source>
        <strain evidence="5 6">DAT561</strain>
    </source>
</reference>
<keyword evidence="3" id="KW-0804">Transcription</keyword>
<keyword evidence="2" id="KW-0238">DNA-binding</keyword>
<name>A0A2Z5Y194_9ENTE</name>
<evidence type="ECO:0000313" key="5">
    <source>
        <dbReference type="EMBL" id="BBC60498.1"/>
    </source>
</evidence>
<dbReference type="EMBL" id="AP018492">
    <property type="protein sequence ID" value="BBC60498.1"/>
    <property type="molecule type" value="Genomic_DNA"/>
</dbReference>
<evidence type="ECO:0000256" key="3">
    <source>
        <dbReference type="ARBA" id="ARBA00023163"/>
    </source>
</evidence>
<dbReference type="InterPro" id="IPR009057">
    <property type="entry name" value="Homeodomain-like_sf"/>
</dbReference>
<dbReference type="SUPFAM" id="SSF51215">
    <property type="entry name" value="Regulatory protein AraC"/>
    <property type="match status" value="1"/>
</dbReference>
<dbReference type="Gene3D" id="2.60.120.10">
    <property type="entry name" value="Jelly Rolls"/>
    <property type="match status" value="1"/>
</dbReference>
<evidence type="ECO:0000259" key="4">
    <source>
        <dbReference type="PROSITE" id="PS01124"/>
    </source>
</evidence>
<dbReference type="RefSeq" id="WP_015694568.1">
    <property type="nucleotide sequence ID" value="NZ_AP018492.1"/>
</dbReference>
<dbReference type="Proteomes" id="UP000269226">
    <property type="component" value="Chromosome"/>
</dbReference>
<dbReference type="SMART" id="SM00342">
    <property type="entry name" value="HTH_ARAC"/>
    <property type="match status" value="1"/>
</dbReference>
<evidence type="ECO:0000256" key="2">
    <source>
        <dbReference type="ARBA" id="ARBA00023125"/>
    </source>
</evidence>
<dbReference type="PANTHER" id="PTHR43280">
    <property type="entry name" value="ARAC-FAMILY TRANSCRIPTIONAL REGULATOR"/>
    <property type="match status" value="1"/>
</dbReference>
<dbReference type="InterPro" id="IPR014710">
    <property type="entry name" value="RmlC-like_jellyroll"/>
</dbReference>
<evidence type="ECO:0000313" key="6">
    <source>
        <dbReference type="Proteomes" id="UP000269226"/>
    </source>
</evidence>
<dbReference type="InterPro" id="IPR037923">
    <property type="entry name" value="HTH-like"/>
</dbReference>
<keyword evidence="1" id="KW-0805">Transcription regulation</keyword>
<proteinExistence type="predicted"/>
<protein>
    <submittedName>
        <fullName evidence="5">Transcriptional regulator, AraC family</fullName>
    </submittedName>
</protein>
<dbReference type="SUPFAM" id="SSF46689">
    <property type="entry name" value="Homeodomain-like"/>
    <property type="match status" value="2"/>
</dbReference>
<dbReference type="AlphaFoldDB" id="A0A2Z5Y194"/>
<accession>A0A2Z5Y194</accession>
<dbReference type="GO" id="GO:0003700">
    <property type="term" value="F:DNA-binding transcription factor activity"/>
    <property type="evidence" value="ECO:0007669"/>
    <property type="project" value="InterPro"/>
</dbReference>